<evidence type="ECO:0000256" key="2">
    <source>
        <dbReference type="SAM" id="SignalP"/>
    </source>
</evidence>
<dbReference type="PANTHER" id="PTHR30344:SF1">
    <property type="entry name" value="6-PHOSPHOGLUCONOLACTONASE"/>
    <property type="match status" value="1"/>
</dbReference>
<feature type="chain" id="PRO_5020368219" evidence="2">
    <location>
        <begin position="38"/>
        <end position="378"/>
    </location>
</feature>
<gene>
    <name evidence="3" type="ORF">DFR75_104107</name>
</gene>
<dbReference type="Proteomes" id="UP000295087">
    <property type="component" value="Unassembled WGS sequence"/>
</dbReference>
<dbReference type="Pfam" id="PF10282">
    <property type="entry name" value="Lactonase"/>
    <property type="match status" value="2"/>
</dbReference>
<dbReference type="EMBL" id="SNXK01000004">
    <property type="protein sequence ID" value="TDP37757.1"/>
    <property type="molecule type" value="Genomic_DNA"/>
</dbReference>
<feature type="signal peptide" evidence="2">
    <location>
        <begin position="1"/>
        <end position="37"/>
    </location>
</feature>
<dbReference type="PANTHER" id="PTHR30344">
    <property type="entry name" value="6-PHOSPHOGLUCONOLACTONASE-RELATED"/>
    <property type="match status" value="1"/>
</dbReference>
<dbReference type="RefSeq" id="WP_067488514.1">
    <property type="nucleotide sequence ID" value="NZ_SNXK01000004.1"/>
</dbReference>
<comment type="caution">
    <text evidence="3">The sequence shown here is derived from an EMBL/GenBank/DDBJ whole genome shotgun (WGS) entry which is preliminary data.</text>
</comment>
<evidence type="ECO:0000313" key="3">
    <source>
        <dbReference type="EMBL" id="TDP37757.1"/>
    </source>
</evidence>
<protein>
    <submittedName>
        <fullName evidence="3">6-phosphogluconolactonase (Cycloisomerase 2 family)</fullName>
    </submittedName>
</protein>
<dbReference type="SUPFAM" id="SSF51004">
    <property type="entry name" value="C-terminal (heme d1) domain of cytochrome cd1-nitrite reductase"/>
    <property type="match status" value="1"/>
</dbReference>
<evidence type="ECO:0000256" key="1">
    <source>
        <dbReference type="ARBA" id="ARBA00005564"/>
    </source>
</evidence>
<accession>A0A4R6PI46</accession>
<dbReference type="InterPro" id="IPR011048">
    <property type="entry name" value="Haem_d1_sf"/>
</dbReference>
<comment type="similarity">
    <text evidence="1">Belongs to the cycloisomerase 2 family.</text>
</comment>
<dbReference type="InterPro" id="IPR019405">
    <property type="entry name" value="Lactonase_7-beta_prop"/>
</dbReference>
<name>A0A4R6PI46_NOCIG</name>
<proteinExistence type="inferred from homology"/>
<evidence type="ECO:0000313" key="4">
    <source>
        <dbReference type="Proteomes" id="UP000295087"/>
    </source>
</evidence>
<dbReference type="GO" id="GO:0016853">
    <property type="term" value="F:isomerase activity"/>
    <property type="evidence" value="ECO:0007669"/>
    <property type="project" value="UniProtKB-KW"/>
</dbReference>
<dbReference type="InterPro" id="IPR015943">
    <property type="entry name" value="WD40/YVTN_repeat-like_dom_sf"/>
</dbReference>
<dbReference type="InterPro" id="IPR050282">
    <property type="entry name" value="Cycloisomerase_2"/>
</dbReference>
<keyword evidence="2" id="KW-0732">Signal</keyword>
<sequence length="378" mass="37818">MTTSNKGTTGFAARTKKAAVAVATVLLSAGAMPPAAAGPVDNPRFLLVGGTVSGDVTVLRVEPGGGLTKVGQTPVGLGVMSLALAPNGRHVYVTQAGEQRVSGFQIDYAGALRPIPGAAVDIGGGVPITSTLSADGSLLFVAVGGVPGHIRTYSVDPSGALTQIASISVPGFSAIPMIRIDPDGRFLRFVSPFDSLISSFSIEPDGELTPIGAPVSGGALPVNPGYTPDGRFVYVSNELGGNISGYSIGWDGHLTPTPGSPYASALMPHGAEVTADGARVYVPVVAGGGVAGYSIGEDGALAALPGSPYPAPPGSGPGTLVLSDDERHVYAADVLTTGITTRVHTYDVRPDGTLALSALPSVDTGTVLGDGPIMVLTP</sequence>
<keyword evidence="3" id="KW-0413">Isomerase</keyword>
<dbReference type="AlphaFoldDB" id="A0A4R6PI46"/>
<dbReference type="Gene3D" id="2.130.10.10">
    <property type="entry name" value="YVTN repeat-like/Quinoprotein amine dehydrogenase"/>
    <property type="match status" value="2"/>
</dbReference>
<reference evidence="3 4" key="1">
    <citation type="submission" date="2019-03" db="EMBL/GenBank/DDBJ databases">
        <title>Genomic Encyclopedia of Type Strains, Phase IV (KMG-IV): sequencing the most valuable type-strain genomes for metagenomic binning, comparative biology and taxonomic classification.</title>
        <authorList>
            <person name="Goeker M."/>
        </authorList>
    </citation>
    <scope>NUCLEOTIDE SEQUENCE [LARGE SCALE GENOMIC DNA]</scope>
    <source>
        <strain evidence="3 4">DSM 44496</strain>
    </source>
</reference>
<dbReference type="GO" id="GO:0017057">
    <property type="term" value="F:6-phosphogluconolactonase activity"/>
    <property type="evidence" value="ECO:0007669"/>
    <property type="project" value="TreeGrafter"/>
</dbReference>
<keyword evidence="4" id="KW-1185">Reference proteome</keyword>
<organism evidence="3 4">
    <name type="scientific">Nocardia ignorata</name>
    <dbReference type="NCBI Taxonomy" id="145285"/>
    <lineage>
        <taxon>Bacteria</taxon>
        <taxon>Bacillati</taxon>
        <taxon>Actinomycetota</taxon>
        <taxon>Actinomycetes</taxon>
        <taxon>Mycobacteriales</taxon>
        <taxon>Nocardiaceae</taxon>
        <taxon>Nocardia</taxon>
    </lineage>
</organism>